<keyword evidence="3" id="KW-1185">Reference proteome</keyword>
<feature type="region of interest" description="Disordered" evidence="1">
    <location>
        <begin position="365"/>
        <end position="386"/>
    </location>
</feature>
<organism evidence="2 3">
    <name type="scientific">Truncatella angustata</name>
    <dbReference type="NCBI Taxonomy" id="152316"/>
    <lineage>
        <taxon>Eukaryota</taxon>
        <taxon>Fungi</taxon>
        <taxon>Dikarya</taxon>
        <taxon>Ascomycota</taxon>
        <taxon>Pezizomycotina</taxon>
        <taxon>Sordariomycetes</taxon>
        <taxon>Xylariomycetidae</taxon>
        <taxon>Amphisphaeriales</taxon>
        <taxon>Sporocadaceae</taxon>
        <taxon>Truncatella</taxon>
    </lineage>
</organism>
<dbReference type="GeneID" id="70128904"/>
<evidence type="ECO:0000313" key="2">
    <source>
        <dbReference type="EMBL" id="KAH6654083.1"/>
    </source>
</evidence>
<protein>
    <submittedName>
        <fullName evidence="2">Uncharacterized protein</fullName>
    </submittedName>
</protein>
<dbReference type="OrthoDB" id="4768338at2759"/>
<dbReference type="PANTHER" id="PTHR36847:SF1">
    <property type="entry name" value="AMIDOLIGASE ENZYME"/>
    <property type="match status" value="1"/>
</dbReference>
<sequence>MTQDKWSFGVEQERVAVVQVEGSTPLDTSVSKGHSRTPLVTPAADRTLTLSYERTAYLERHIPALLDKLTDEINEAVPVPAGSVVTRPPLSALEQSLHWKPKDDPLTRYTRWMTTLEYLLFPTDMLEKYEGYLLEGIEFVSPPLYASEAAFHHVREVSDYLDRRYWFLAAELTGLHIHVGRGGRWLSLHELRRVAGLCYAADELLAGLHPADRRENASCRSNRLYSYVSRGVRAEMIETVNRWHDDSQAVETPPRSTTGPSAPSPLFVRKIPRGELGGYARPPKFPMQIGGLVPDLIDAFPELSGQAQEPAQAIDIVEVPAAVRELLRCTDPRTVGELPPRVQLCPLPQRGVPGARQQAHDRIPAAGGHAGRQRRGHLGAGLGEDVRVGLRGKPGDVLARGHEVCSGRE</sequence>
<comment type="caution">
    <text evidence="2">The sequence shown here is derived from an EMBL/GenBank/DDBJ whole genome shotgun (WGS) entry which is preliminary data.</text>
</comment>
<feature type="region of interest" description="Disordered" evidence="1">
    <location>
        <begin position="246"/>
        <end position="266"/>
    </location>
</feature>
<dbReference type="Pfam" id="PF12224">
    <property type="entry name" value="Amidoligase_2"/>
    <property type="match status" value="1"/>
</dbReference>
<evidence type="ECO:0000256" key="1">
    <source>
        <dbReference type="SAM" id="MobiDB-lite"/>
    </source>
</evidence>
<proteinExistence type="predicted"/>
<evidence type="ECO:0000313" key="3">
    <source>
        <dbReference type="Proteomes" id="UP000758603"/>
    </source>
</evidence>
<dbReference type="Proteomes" id="UP000758603">
    <property type="component" value="Unassembled WGS sequence"/>
</dbReference>
<dbReference type="RefSeq" id="XP_045958353.1">
    <property type="nucleotide sequence ID" value="XM_046100012.1"/>
</dbReference>
<dbReference type="PANTHER" id="PTHR36847">
    <property type="entry name" value="AMIDOLIGASE ENZYME"/>
    <property type="match status" value="1"/>
</dbReference>
<accession>A0A9P8UL33</accession>
<gene>
    <name evidence="2" type="ORF">BKA67DRAFT_535424</name>
</gene>
<dbReference type="EMBL" id="JAGPXC010000004">
    <property type="protein sequence ID" value="KAH6654083.1"/>
    <property type="molecule type" value="Genomic_DNA"/>
</dbReference>
<name>A0A9P8UL33_9PEZI</name>
<dbReference type="AlphaFoldDB" id="A0A9P8UL33"/>
<dbReference type="InterPro" id="IPR022025">
    <property type="entry name" value="Amidoligase_2"/>
</dbReference>
<reference evidence="2" key="1">
    <citation type="journal article" date="2021" name="Nat. Commun.">
        <title>Genetic determinants of endophytism in the Arabidopsis root mycobiome.</title>
        <authorList>
            <person name="Mesny F."/>
            <person name="Miyauchi S."/>
            <person name="Thiergart T."/>
            <person name="Pickel B."/>
            <person name="Atanasova L."/>
            <person name="Karlsson M."/>
            <person name="Huettel B."/>
            <person name="Barry K.W."/>
            <person name="Haridas S."/>
            <person name="Chen C."/>
            <person name="Bauer D."/>
            <person name="Andreopoulos W."/>
            <person name="Pangilinan J."/>
            <person name="LaButti K."/>
            <person name="Riley R."/>
            <person name="Lipzen A."/>
            <person name="Clum A."/>
            <person name="Drula E."/>
            <person name="Henrissat B."/>
            <person name="Kohler A."/>
            <person name="Grigoriev I.V."/>
            <person name="Martin F.M."/>
            <person name="Hacquard S."/>
        </authorList>
    </citation>
    <scope>NUCLEOTIDE SEQUENCE</scope>
    <source>
        <strain evidence="2">MPI-SDFR-AT-0073</strain>
    </source>
</reference>